<keyword evidence="8" id="KW-1185">Reference proteome</keyword>
<evidence type="ECO:0000256" key="4">
    <source>
        <dbReference type="SAM" id="Phobius"/>
    </source>
</evidence>
<feature type="chain" id="PRO_5013055064" evidence="5">
    <location>
        <begin position="21"/>
        <end position="419"/>
    </location>
</feature>
<dbReference type="RefSeq" id="WP_095418712.1">
    <property type="nucleotide sequence ID" value="NZ_CP022989.1"/>
</dbReference>
<feature type="transmembrane region" description="Helical" evidence="4">
    <location>
        <begin position="390"/>
        <end position="409"/>
    </location>
</feature>
<dbReference type="InterPro" id="IPR036259">
    <property type="entry name" value="MFS_trans_sf"/>
</dbReference>
<dbReference type="Pfam" id="PF07690">
    <property type="entry name" value="MFS_1"/>
    <property type="match status" value="1"/>
</dbReference>
<dbReference type="GO" id="GO:0022857">
    <property type="term" value="F:transmembrane transporter activity"/>
    <property type="evidence" value="ECO:0007669"/>
    <property type="project" value="InterPro"/>
</dbReference>
<feature type="transmembrane region" description="Helical" evidence="4">
    <location>
        <begin position="190"/>
        <end position="212"/>
    </location>
</feature>
<dbReference type="InterPro" id="IPR011701">
    <property type="entry name" value="MFS"/>
</dbReference>
<reference evidence="7 8" key="1">
    <citation type="submission" date="2017-08" db="EMBL/GenBank/DDBJ databases">
        <title>Identification and genetic characteristics of simultaneous BTEX- and naphthalene-degrading Paraburkholderia sp. BN5 isolated from petroleum-contaminated soil.</title>
        <authorList>
            <person name="Lee Y."/>
            <person name="Jeon C.O."/>
        </authorList>
    </citation>
    <scope>NUCLEOTIDE SEQUENCE [LARGE SCALE GENOMIC DNA]</scope>
    <source>
        <strain evidence="7 8">BN5</strain>
    </source>
</reference>
<feature type="transmembrane region" description="Helical" evidence="4">
    <location>
        <begin position="304"/>
        <end position="323"/>
    </location>
</feature>
<keyword evidence="3 4" id="KW-0472">Membrane</keyword>
<dbReference type="Proteomes" id="UP000215158">
    <property type="component" value="Chromosome 1"/>
</dbReference>
<keyword evidence="1 4" id="KW-0812">Transmembrane</keyword>
<dbReference type="EMBL" id="CP022989">
    <property type="protein sequence ID" value="ASV98651.1"/>
    <property type="molecule type" value="Genomic_DNA"/>
</dbReference>
<dbReference type="InterPro" id="IPR020846">
    <property type="entry name" value="MFS_dom"/>
</dbReference>
<organism evidence="7 8">
    <name type="scientific">Paraburkholderia aromaticivorans</name>
    <dbReference type="NCBI Taxonomy" id="2026199"/>
    <lineage>
        <taxon>Bacteria</taxon>
        <taxon>Pseudomonadati</taxon>
        <taxon>Pseudomonadota</taxon>
        <taxon>Betaproteobacteria</taxon>
        <taxon>Burkholderiales</taxon>
        <taxon>Burkholderiaceae</taxon>
        <taxon>Paraburkholderia</taxon>
    </lineage>
</organism>
<dbReference type="CDD" id="cd17478">
    <property type="entry name" value="MFS_FsR"/>
    <property type="match status" value="1"/>
</dbReference>
<proteinExistence type="predicted"/>
<dbReference type="Gene3D" id="1.20.1250.20">
    <property type="entry name" value="MFS general substrate transporter like domains"/>
    <property type="match status" value="2"/>
</dbReference>
<feature type="signal peptide" evidence="5">
    <location>
        <begin position="1"/>
        <end position="20"/>
    </location>
</feature>
<feature type="transmembrane region" description="Helical" evidence="4">
    <location>
        <begin position="233"/>
        <end position="253"/>
    </location>
</feature>
<feature type="transmembrane region" description="Helical" evidence="4">
    <location>
        <begin position="361"/>
        <end position="384"/>
    </location>
</feature>
<dbReference type="GO" id="GO:0005886">
    <property type="term" value="C:plasma membrane"/>
    <property type="evidence" value="ECO:0007669"/>
    <property type="project" value="TreeGrafter"/>
</dbReference>
<feature type="transmembrane region" description="Helical" evidence="4">
    <location>
        <begin position="73"/>
        <end position="95"/>
    </location>
</feature>
<evidence type="ECO:0000256" key="1">
    <source>
        <dbReference type="ARBA" id="ARBA00022692"/>
    </source>
</evidence>
<dbReference type="PANTHER" id="PTHR43129:SF1">
    <property type="entry name" value="FOSMIDOMYCIN RESISTANCE PROTEIN"/>
    <property type="match status" value="1"/>
</dbReference>
<keyword evidence="5" id="KW-0732">Signal</keyword>
<evidence type="ECO:0000259" key="6">
    <source>
        <dbReference type="PROSITE" id="PS50850"/>
    </source>
</evidence>
<keyword evidence="2 4" id="KW-1133">Transmembrane helix</keyword>
<dbReference type="PROSITE" id="PS50850">
    <property type="entry name" value="MFS"/>
    <property type="match status" value="1"/>
</dbReference>
<gene>
    <name evidence="7" type="ORF">CJU94_10995</name>
</gene>
<evidence type="ECO:0000313" key="8">
    <source>
        <dbReference type="Proteomes" id="UP000215158"/>
    </source>
</evidence>
<dbReference type="PANTHER" id="PTHR43129">
    <property type="entry name" value="FOSMIDOMYCIN RESISTANCE PROTEIN"/>
    <property type="match status" value="1"/>
</dbReference>
<evidence type="ECO:0000256" key="2">
    <source>
        <dbReference type="ARBA" id="ARBA00022989"/>
    </source>
</evidence>
<feature type="transmembrane region" description="Helical" evidence="4">
    <location>
        <begin position="115"/>
        <end position="141"/>
    </location>
</feature>
<feature type="transmembrane region" description="Helical" evidence="4">
    <location>
        <begin position="162"/>
        <end position="184"/>
    </location>
</feature>
<name>A0A248VJD8_9BURK</name>
<evidence type="ECO:0000256" key="3">
    <source>
        <dbReference type="ARBA" id="ARBA00023136"/>
    </source>
</evidence>
<protein>
    <submittedName>
        <fullName evidence="7">MFS transporter</fullName>
    </submittedName>
</protein>
<dbReference type="OrthoDB" id="9770492at2"/>
<evidence type="ECO:0000256" key="5">
    <source>
        <dbReference type="SAM" id="SignalP"/>
    </source>
</evidence>
<dbReference type="AlphaFoldDB" id="A0A248VJD8"/>
<feature type="domain" description="Major facilitator superfamily (MFS) profile" evidence="6">
    <location>
        <begin position="37"/>
        <end position="415"/>
    </location>
</feature>
<feature type="transmembrane region" description="Helical" evidence="4">
    <location>
        <begin position="273"/>
        <end position="292"/>
    </location>
</feature>
<sequence>MQTSLEKSALAGAPTGTATAATAAQPAASVQRTVYSVLGAISFSHLLNDMIQSLILAIYPMLKDNFSLSFGQIGLITLTYQITASLLQPLVGIYTDKHPKPYSLPVGMGFTLAGLLLMSVAPSFGVLLVAAALVGCGSSVFHPESSRVARMASGGRHGLAQSLFQVGGNAGSSLGPLLAALIVIPHGQRSIAWFSVAALVAIVVLTQIGRWYKQHPSAKKARGAAGHATLSRSKVMFAMGVLILLVFSKYFYLASINSYFTFYLIDKFHLPVQAAQVHLFVFLAAVAAGTVIGGPIGDRIGRKYVIWVSILGVAPFTLLLPYANLFWTGVLTVIIGVVLASAFSAILVYAQELIPGKVGMVAGLLFGFAFGMGGIGAAVLGQLADATSITYVYKVCSFLPLIGVLTVFLPDVEGKRAKA</sequence>
<dbReference type="KEGG" id="parb:CJU94_10995"/>
<feature type="transmembrane region" description="Helical" evidence="4">
    <location>
        <begin position="329"/>
        <end position="349"/>
    </location>
</feature>
<dbReference type="SUPFAM" id="SSF103473">
    <property type="entry name" value="MFS general substrate transporter"/>
    <property type="match status" value="1"/>
</dbReference>
<accession>A0A248VJD8</accession>
<evidence type="ECO:0000313" key="7">
    <source>
        <dbReference type="EMBL" id="ASV98651.1"/>
    </source>
</evidence>